<evidence type="ECO:0000313" key="3">
    <source>
        <dbReference type="Proteomes" id="UP000282977"/>
    </source>
</evidence>
<gene>
    <name evidence="2" type="ORF">ENE74_15805</name>
</gene>
<proteinExistence type="predicted"/>
<dbReference type="InterPro" id="IPR046433">
    <property type="entry name" value="ActCoA_hydro"/>
</dbReference>
<dbReference type="OrthoDB" id="9801795at2"/>
<dbReference type="Gene3D" id="3.40.1080.10">
    <property type="entry name" value="Glutaconate Coenzyme A-transferase"/>
    <property type="match status" value="1"/>
</dbReference>
<dbReference type="InterPro" id="IPR038460">
    <property type="entry name" value="AcetylCoA_hyd_C_sf"/>
</dbReference>
<organism evidence="2 3">
    <name type="scientific">Sphingobium algorifonticola</name>
    <dbReference type="NCBI Taxonomy" id="2008318"/>
    <lineage>
        <taxon>Bacteria</taxon>
        <taxon>Pseudomonadati</taxon>
        <taxon>Pseudomonadota</taxon>
        <taxon>Alphaproteobacteria</taxon>
        <taxon>Sphingomonadales</taxon>
        <taxon>Sphingomonadaceae</taxon>
        <taxon>Sphingobium</taxon>
    </lineage>
</organism>
<keyword evidence="3" id="KW-1185">Reference proteome</keyword>
<reference evidence="2 3" key="1">
    <citation type="submission" date="2019-01" db="EMBL/GenBank/DDBJ databases">
        <authorList>
            <person name="Chen W.-M."/>
        </authorList>
    </citation>
    <scope>NUCLEOTIDE SEQUENCE [LARGE SCALE GENOMIC DNA]</scope>
    <source>
        <strain evidence="2 3">TLA-22</strain>
    </source>
</reference>
<dbReference type="SUPFAM" id="SSF100950">
    <property type="entry name" value="NagB/RpiA/CoA transferase-like"/>
    <property type="match status" value="2"/>
</dbReference>
<sequence length="463" mass="49255">MCIAVAIMASTWSRMPRYPKLSPAIAWLPSSARLVRQRPLPRRRNNIVKPVQCSDSAGLAGFLPASEGLTLLSACSADSQVLDEVIVAAHTAVAHTQFSGIFVPGYNRCDWLANPHSQALTFFMTPEFRALAPNRLDFRPLRYADILSLLRRSRPQALMCMVSPPNADGLCSFGTTVDFIADLWRSVPIRIAHINPLMPSTAGDTGIPFSELTAWHSRAQPLLTQEEGAPDSVATSIANHITPFVRDGATLQTGLGKIPGAVLRSLSSHRNLRIHSGLIGDAVLDLLEAGALADHAPIIAGVAIGSQRLYDAVDRPAFAFHPVSFTHALPSIAATHDPVAINSAIEVDLFGQAYAELTPKGLMSGPGGAVDFAQGVRAANGLRIVALPSTAGAGSISRIVPACAGAGPVSLGRADIDVIATEFGAADLRDLDYAGRARALLTVAHPNHREALERSWADLERRL</sequence>
<dbReference type="GO" id="GO:0006083">
    <property type="term" value="P:acetate metabolic process"/>
    <property type="evidence" value="ECO:0007669"/>
    <property type="project" value="InterPro"/>
</dbReference>
<dbReference type="InterPro" id="IPR037171">
    <property type="entry name" value="NagB/RpiA_transferase-like"/>
</dbReference>
<dbReference type="InterPro" id="IPR026888">
    <property type="entry name" value="AcetylCoA_hyd_C"/>
</dbReference>
<comment type="caution">
    <text evidence="2">The sequence shown here is derived from an EMBL/GenBank/DDBJ whole genome shotgun (WGS) entry which is preliminary data.</text>
</comment>
<dbReference type="Proteomes" id="UP000282977">
    <property type="component" value="Unassembled WGS sequence"/>
</dbReference>
<dbReference type="Gene3D" id="3.40.1080.20">
    <property type="entry name" value="Acetyl-CoA hydrolase/transferase C-terminal domain"/>
    <property type="match status" value="1"/>
</dbReference>
<dbReference type="EMBL" id="RZUL01000008">
    <property type="protein sequence ID" value="RVT39287.1"/>
    <property type="molecule type" value="Genomic_DNA"/>
</dbReference>
<dbReference type="PANTHER" id="PTHR21432:SF20">
    <property type="entry name" value="ACETYL-COA HYDROLASE"/>
    <property type="match status" value="1"/>
</dbReference>
<evidence type="ECO:0000259" key="1">
    <source>
        <dbReference type="Pfam" id="PF13336"/>
    </source>
</evidence>
<name>A0A437J458_9SPHN</name>
<dbReference type="Pfam" id="PF13336">
    <property type="entry name" value="AcetylCoA_hyd_C"/>
    <property type="match status" value="1"/>
</dbReference>
<dbReference type="AlphaFoldDB" id="A0A437J458"/>
<dbReference type="GO" id="GO:0008775">
    <property type="term" value="F:acetate CoA-transferase activity"/>
    <property type="evidence" value="ECO:0007669"/>
    <property type="project" value="InterPro"/>
</dbReference>
<keyword evidence="2" id="KW-0808">Transferase</keyword>
<evidence type="ECO:0000313" key="2">
    <source>
        <dbReference type="EMBL" id="RVT39287.1"/>
    </source>
</evidence>
<feature type="domain" description="Acetyl-CoA hydrolase/transferase C-terminal" evidence="1">
    <location>
        <begin position="305"/>
        <end position="454"/>
    </location>
</feature>
<accession>A0A437J458</accession>
<dbReference type="Gene3D" id="3.30.750.70">
    <property type="entry name" value="4-hydroxybutyrate coenzyme like domains"/>
    <property type="match status" value="1"/>
</dbReference>
<protein>
    <submittedName>
        <fullName evidence="2">4-hydroxybutyrate CoA-transferase</fullName>
    </submittedName>
</protein>
<dbReference type="PANTHER" id="PTHR21432">
    <property type="entry name" value="ACETYL-COA HYDROLASE-RELATED"/>
    <property type="match status" value="1"/>
</dbReference>